<dbReference type="Proteomes" id="UP000317494">
    <property type="component" value="Unassembled WGS sequence"/>
</dbReference>
<evidence type="ECO:0000259" key="1">
    <source>
        <dbReference type="Pfam" id="PF24626"/>
    </source>
</evidence>
<gene>
    <name evidence="2" type="ORF">SeLEV6574_g05585</name>
    <name evidence="3" type="ORF">SeMB42_g04999</name>
</gene>
<dbReference type="PANTHER" id="PTHR46148:SF52">
    <property type="entry name" value="OS04G0603800 PROTEIN"/>
    <property type="match status" value="1"/>
</dbReference>
<dbReference type="InterPro" id="IPR056924">
    <property type="entry name" value="SH3_Tf2-1"/>
</dbReference>
<evidence type="ECO:0000313" key="5">
    <source>
        <dbReference type="Proteomes" id="UP000320475"/>
    </source>
</evidence>
<reference evidence="4 5" key="1">
    <citation type="journal article" date="2019" name="Sci. Rep.">
        <title>Comparative genomics of chytrid fungi reveal insights into the obligate biotrophic and pathogenic lifestyle of Synchytrium endobioticum.</title>
        <authorList>
            <person name="van de Vossenberg B.T.L.H."/>
            <person name="Warris S."/>
            <person name="Nguyen H.D.T."/>
            <person name="van Gent-Pelzer M.P.E."/>
            <person name="Joly D.L."/>
            <person name="van de Geest H.C."/>
            <person name="Bonants P.J.M."/>
            <person name="Smith D.S."/>
            <person name="Levesque C.A."/>
            <person name="van der Lee T.A.J."/>
        </authorList>
    </citation>
    <scope>NUCLEOTIDE SEQUENCE [LARGE SCALE GENOMIC DNA]</scope>
    <source>
        <strain evidence="2 5">LEV6574</strain>
        <strain evidence="3 4">MB42</strain>
    </source>
</reference>
<dbReference type="EMBL" id="QEAM01000270">
    <property type="protein sequence ID" value="TPX42471.1"/>
    <property type="molecule type" value="Genomic_DNA"/>
</dbReference>
<protein>
    <recommendedName>
        <fullName evidence="1">Tf2-1-like SH3-like domain-containing protein</fullName>
    </recommendedName>
</protein>
<proteinExistence type="predicted"/>
<dbReference type="InterPro" id="IPR016197">
    <property type="entry name" value="Chromo-like_dom_sf"/>
</dbReference>
<dbReference type="VEuPathDB" id="FungiDB:SeMB42_g04999"/>
<keyword evidence="4" id="KW-1185">Reference proteome</keyword>
<accession>A0A507CUI9</accession>
<dbReference type="SUPFAM" id="SSF54160">
    <property type="entry name" value="Chromo domain-like"/>
    <property type="match status" value="1"/>
</dbReference>
<dbReference type="EMBL" id="QEAN01000222">
    <property type="protein sequence ID" value="TPX42748.1"/>
    <property type="molecule type" value="Genomic_DNA"/>
</dbReference>
<sequence>MQVAPGSIAIILWSGPYEIKKRVGKVAYQLDLPSTSKCHNVFHISMRKPYVESKDQEKTCVTTIPWDPTSREVIKIQDHRKYNSEWQYFVELNDGNTEWVNAQDMKMEDCWENMLEYHRTTDTEVEPPPSIAEILNHPRISAYHLRPRRQLQAPSRYSD</sequence>
<evidence type="ECO:0000313" key="4">
    <source>
        <dbReference type="Proteomes" id="UP000317494"/>
    </source>
</evidence>
<evidence type="ECO:0000313" key="2">
    <source>
        <dbReference type="EMBL" id="TPX42471.1"/>
    </source>
</evidence>
<dbReference type="Proteomes" id="UP000320475">
    <property type="component" value="Unassembled WGS sequence"/>
</dbReference>
<name>A0A507CUI9_9FUNG</name>
<dbReference type="Pfam" id="PF24626">
    <property type="entry name" value="SH3_Tf2-1"/>
    <property type="match status" value="1"/>
</dbReference>
<dbReference type="OrthoDB" id="1939135at2759"/>
<evidence type="ECO:0000313" key="3">
    <source>
        <dbReference type="EMBL" id="TPX42748.1"/>
    </source>
</evidence>
<organism evidence="3 4">
    <name type="scientific">Synchytrium endobioticum</name>
    <dbReference type="NCBI Taxonomy" id="286115"/>
    <lineage>
        <taxon>Eukaryota</taxon>
        <taxon>Fungi</taxon>
        <taxon>Fungi incertae sedis</taxon>
        <taxon>Chytridiomycota</taxon>
        <taxon>Chytridiomycota incertae sedis</taxon>
        <taxon>Chytridiomycetes</taxon>
        <taxon>Synchytriales</taxon>
        <taxon>Synchytriaceae</taxon>
        <taxon>Synchytrium</taxon>
    </lineage>
</organism>
<feature type="domain" description="Tf2-1-like SH3-like" evidence="1">
    <location>
        <begin position="15"/>
        <end position="51"/>
    </location>
</feature>
<dbReference type="AlphaFoldDB" id="A0A507CUI9"/>
<dbReference type="PANTHER" id="PTHR46148">
    <property type="entry name" value="CHROMO DOMAIN-CONTAINING PROTEIN"/>
    <property type="match status" value="1"/>
</dbReference>
<comment type="caution">
    <text evidence="3">The sequence shown here is derived from an EMBL/GenBank/DDBJ whole genome shotgun (WGS) entry which is preliminary data.</text>
</comment>